<reference evidence="2 3" key="1">
    <citation type="submission" date="2019-02" db="EMBL/GenBank/DDBJ databases">
        <title>WGS of Pseudoxanthomonas species novum from clinical isolates.</title>
        <authorList>
            <person name="Bernier A.-M."/>
            <person name="Bernard K."/>
            <person name="Vachon A."/>
        </authorList>
    </citation>
    <scope>NUCLEOTIDE SEQUENCE [LARGE SCALE GENOMIC DNA]</scope>
    <source>
        <strain evidence="2 3">NML171200</strain>
    </source>
</reference>
<name>A0A4Q8L4P3_9GAMM</name>
<evidence type="ECO:0000313" key="2">
    <source>
        <dbReference type="EMBL" id="TAA20344.1"/>
    </source>
</evidence>
<protein>
    <submittedName>
        <fullName evidence="2">Uncharacterized protein</fullName>
    </submittedName>
</protein>
<proteinExistence type="predicted"/>
<dbReference type="Proteomes" id="UP000292627">
    <property type="component" value="Unassembled WGS sequence"/>
</dbReference>
<organism evidence="2 3">
    <name type="scientific">Pseudoxanthomonas winnipegensis</name>
    <dbReference type="NCBI Taxonomy" id="2480810"/>
    <lineage>
        <taxon>Bacteria</taxon>
        <taxon>Pseudomonadati</taxon>
        <taxon>Pseudomonadota</taxon>
        <taxon>Gammaproteobacteria</taxon>
        <taxon>Lysobacterales</taxon>
        <taxon>Lysobacteraceae</taxon>
        <taxon>Pseudoxanthomonas</taxon>
    </lineage>
</organism>
<comment type="caution">
    <text evidence="2">The sequence shown here is derived from an EMBL/GenBank/DDBJ whole genome shotgun (WGS) entry which is preliminary data.</text>
</comment>
<dbReference type="EMBL" id="SHMC01000010">
    <property type="protein sequence ID" value="TAA20344.1"/>
    <property type="molecule type" value="Genomic_DNA"/>
</dbReference>
<dbReference type="AlphaFoldDB" id="A0A4Q8L4P3"/>
<sequence length="157" mass="17526">MSDKLSDKMPELPEPVAWHAEWDDTSETMGWDQYHDASDPLPEKWDECDPDRVVSLFTADQLHAYARQYAQQWRDGYVLHKHLLTMLGAKDHVDAGRIIAELHAQQLSLITCACPSGNGSLSWPCPVHPPAPAGDEGWDEPVEGQIDAARAAREGEK</sequence>
<accession>A0A4Q8L4P3</accession>
<evidence type="ECO:0000313" key="3">
    <source>
        <dbReference type="Proteomes" id="UP000292627"/>
    </source>
</evidence>
<dbReference type="RefSeq" id="WP_130552911.1">
    <property type="nucleotide sequence ID" value="NZ_SHMC01000010.1"/>
</dbReference>
<feature type="region of interest" description="Disordered" evidence="1">
    <location>
        <begin position="127"/>
        <end position="157"/>
    </location>
</feature>
<evidence type="ECO:0000256" key="1">
    <source>
        <dbReference type="SAM" id="MobiDB-lite"/>
    </source>
</evidence>
<gene>
    <name evidence="2" type="ORF">EA660_18320</name>
</gene>